<dbReference type="Proteomes" id="UP000671995">
    <property type="component" value="Chromosome"/>
</dbReference>
<dbReference type="Gene3D" id="3.60.15.10">
    <property type="entry name" value="Ribonuclease Z/Hydroxyacylglutathione hydrolase-like"/>
    <property type="match status" value="1"/>
</dbReference>
<organism evidence="1 2">
    <name type="scientific">Treponema parvum</name>
    <dbReference type="NCBI Taxonomy" id="138851"/>
    <lineage>
        <taxon>Bacteria</taxon>
        <taxon>Pseudomonadati</taxon>
        <taxon>Spirochaetota</taxon>
        <taxon>Spirochaetia</taxon>
        <taxon>Spirochaetales</taxon>
        <taxon>Treponemataceae</taxon>
        <taxon>Treponema</taxon>
    </lineage>
</organism>
<evidence type="ECO:0000313" key="2">
    <source>
        <dbReference type="Proteomes" id="UP000671995"/>
    </source>
</evidence>
<accession>A0A975F205</accession>
<gene>
    <name evidence="1" type="ORF">HRI96_09340</name>
</gene>
<evidence type="ECO:0000313" key="1">
    <source>
        <dbReference type="EMBL" id="QTQ12933.1"/>
    </source>
</evidence>
<dbReference type="AlphaFoldDB" id="A0A975F205"/>
<reference evidence="1" key="1">
    <citation type="submission" date="2020-05" db="EMBL/GenBank/DDBJ databases">
        <authorList>
            <person name="Zeng H."/>
            <person name="Chan Y.K."/>
            <person name="Watt R.M."/>
        </authorList>
    </citation>
    <scope>NUCLEOTIDE SEQUENCE</scope>
    <source>
        <strain evidence="1">ATCC 700773</strain>
    </source>
</reference>
<dbReference type="InterPro" id="IPR036866">
    <property type="entry name" value="RibonucZ/Hydroxyglut_hydro"/>
</dbReference>
<proteinExistence type="predicted"/>
<dbReference type="EMBL" id="CP054257">
    <property type="protein sequence ID" value="QTQ12933.1"/>
    <property type="molecule type" value="Genomic_DNA"/>
</dbReference>
<name>A0A975F205_9SPIR</name>
<protein>
    <submittedName>
        <fullName evidence="1">Uncharacterized protein</fullName>
    </submittedName>
</protein>
<reference evidence="1" key="2">
    <citation type="journal article" date="2021" name="Microbiol. Resour. Announc.">
        <title>Complete Genome Sequences of Three Human Oral Treponema parvum Isolates.</title>
        <authorList>
            <person name="Zeng H."/>
            <person name="Watt R.M."/>
        </authorList>
    </citation>
    <scope>NUCLEOTIDE SEQUENCE</scope>
    <source>
        <strain evidence="1">ATCC 700773</strain>
    </source>
</reference>
<dbReference type="SUPFAM" id="SSF56281">
    <property type="entry name" value="Metallo-hydrolase/oxidoreductase"/>
    <property type="match status" value="1"/>
</dbReference>
<sequence>MDVYDYGKVKLHAFKTNDPISDECFLVEKKGQAFLIESPAFFDNIAELEKYIKDLGVEYKGTVIAYHGAGATFMKGSPVYSTKNATDYNTNGGGAALVNSFAGAFGSAFDKSIYKTTNFIEGDSFTLAGVKMRITRTGEAFDIEIPEINAVYTHMLGHDSHSIVAGAAHAMIASLNGYIEKNISLILTSHYAPENLDDVKTKIAYLQDLKDIASKNSTAASFKAAVQKKYGAYSGLNYLDMTANFFYK</sequence>